<dbReference type="EMBL" id="BRXU01000002">
    <property type="protein sequence ID" value="GLC48867.1"/>
    <property type="molecule type" value="Genomic_DNA"/>
</dbReference>
<feature type="compositionally biased region" description="Low complexity" evidence="1">
    <location>
        <begin position="69"/>
        <end position="83"/>
    </location>
</feature>
<organism evidence="2 3">
    <name type="scientific">Pleodorina starrii</name>
    <dbReference type="NCBI Taxonomy" id="330485"/>
    <lineage>
        <taxon>Eukaryota</taxon>
        <taxon>Viridiplantae</taxon>
        <taxon>Chlorophyta</taxon>
        <taxon>core chlorophytes</taxon>
        <taxon>Chlorophyceae</taxon>
        <taxon>CS clade</taxon>
        <taxon>Chlamydomonadales</taxon>
        <taxon>Volvocaceae</taxon>
        <taxon>Pleodorina</taxon>
    </lineage>
</organism>
<accession>A0A9W6EXM8</accession>
<name>A0A9W6EXM8_9CHLO</name>
<feature type="compositionally biased region" description="Low complexity" evidence="1">
    <location>
        <begin position="248"/>
        <end position="259"/>
    </location>
</feature>
<protein>
    <submittedName>
        <fullName evidence="2">Uncharacterized protein</fullName>
    </submittedName>
</protein>
<sequence>MCPPNRTLQTSGQRLRSGTAAPLHSGGHRSRALVDVSRSSRRPEASRPAVGRSSFPLTEQRNGLGVGSGTLTSTSTTTSRVSGGAVGSHAWLPACVRHIVTAVGQRGRGPMLQLVFSRHSSGGIAQHCFETASVSQSLADNPARWSEFSEHVRSSGANGLVLVRPIASPDQHCIYAAAATTTQGQTSPPQPTAATCTSCTEEACSPSDAASRASTPQSEVEVITGQVGACCGSGNAGRDGRPATSTSAEQPQQAAARAPKTAALAAALPLLGRDTQGDDSPCVDGPTQYFGLVVQGSDPSEADGCWVLKTTRSDFGGAPGLCSCTHFSLTRVCLGQPLYAQLRDAWLVR</sequence>
<keyword evidence="3" id="KW-1185">Reference proteome</keyword>
<evidence type="ECO:0000313" key="3">
    <source>
        <dbReference type="Proteomes" id="UP001165080"/>
    </source>
</evidence>
<gene>
    <name evidence="2" type="primary">PLEST005880</name>
    <name evidence="2" type="ORF">PLESTB_000157100</name>
</gene>
<feature type="compositionally biased region" description="Polar residues" evidence="1">
    <location>
        <begin position="1"/>
        <end position="16"/>
    </location>
</feature>
<feature type="region of interest" description="Disordered" evidence="1">
    <location>
        <begin position="234"/>
        <end position="259"/>
    </location>
</feature>
<dbReference type="Proteomes" id="UP001165080">
    <property type="component" value="Unassembled WGS sequence"/>
</dbReference>
<dbReference type="PANTHER" id="PTHR35127">
    <property type="entry name" value="OS03G0736900 PROTEIN"/>
    <property type="match status" value="1"/>
</dbReference>
<reference evidence="2 3" key="1">
    <citation type="journal article" date="2023" name="Commun. Biol.">
        <title>Reorganization of the ancestral sex-determining regions during the evolution of trioecy in Pleodorina starrii.</title>
        <authorList>
            <person name="Takahashi K."/>
            <person name="Suzuki S."/>
            <person name="Kawai-Toyooka H."/>
            <person name="Yamamoto K."/>
            <person name="Hamaji T."/>
            <person name="Ootsuki R."/>
            <person name="Yamaguchi H."/>
            <person name="Kawachi M."/>
            <person name="Higashiyama T."/>
            <person name="Nozaki H."/>
        </authorList>
    </citation>
    <scope>NUCLEOTIDE SEQUENCE [LARGE SCALE GENOMIC DNA]</scope>
    <source>
        <strain evidence="2 3">NIES-4479</strain>
    </source>
</reference>
<dbReference type="PANTHER" id="PTHR35127:SF1">
    <property type="entry name" value="GENOME ASSEMBLY, CHROMOSOME: A10"/>
    <property type="match status" value="1"/>
</dbReference>
<feature type="region of interest" description="Disordered" evidence="1">
    <location>
        <begin position="1"/>
        <end position="85"/>
    </location>
</feature>
<dbReference type="AlphaFoldDB" id="A0A9W6EXM8"/>
<dbReference type="OrthoDB" id="512720at2759"/>
<comment type="caution">
    <text evidence="2">The sequence shown here is derived from an EMBL/GenBank/DDBJ whole genome shotgun (WGS) entry which is preliminary data.</text>
</comment>
<evidence type="ECO:0000256" key="1">
    <source>
        <dbReference type="SAM" id="MobiDB-lite"/>
    </source>
</evidence>
<evidence type="ECO:0000313" key="2">
    <source>
        <dbReference type="EMBL" id="GLC48867.1"/>
    </source>
</evidence>
<proteinExistence type="predicted"/>